<dbReference type="OrthoDB" id="1931594at2759"/>
<evidence type="ECO:0000313" key="2">
    <source>
        <dbReference type="Proteomes" id="UP000189703"/>
    </source>
</evidence>
<dbReference type="STRING" id="4432.A0A1U8AYT7"/>
<dbReference type="FunCoup" id="A0A1U8AYT7">
    <property type="interactions" value="2810"/>
</dbReference>
<keyword evidence="2" id="KW-1185">Reference proteome</keyword>
<organism evidence="2 3">
    <name type="scientific">Nelumbo nucifera</name>
    <name type="common">Sacred lotus</name>
    <dbReference type="NCBI Taxonomy" id="4432"/>
    <lineage>
        <taxon>Eukaryota</taxon>
        <taxon>Viridiplantae</taxon>
        <taxon>Streptophyta</taxon>
        <taxon>Embryophyta</taxon>
        <taxon>Tracheophyta</taxon>
        <taxon>Spermatophyta</taxon>
        <taxon>Magnoliopsida</taxon>
        <taxon>Proteales</taxon>
        <taxon>Nelumbonaceae</taxon>
        <taxon>Nelumbo</taxon>
    </lineage>
</organism>
<protein>
    <submittedName>
        <fullName evidence="3">Uncharacterized protein LOC104607865</fullName>
    </submittedName>
</protein>
<name>A0A1U8AYT7_NELNU</name>
<dbReference type="GO" id="GO:0061635">
    <property type="term" value="P:regulation of protein complex stability"/>
    <property type="evidence" value="ECO:0007669"/>
    <property type="project" value="InterPro"/>
</dbReference>
<dbReference type="PANTHER" id="PTHR35753">
    <property type="entry name" value="PROTEIN MAINTENANCE OF PSII UNDER HIGH LIGHT 1"/>
    <property type="match status" value="1"/>
</dbReference>
<dbReference type="Proteomes" id="UP000189703">
    <property type="component" value="Unplaced"/>
</dbReference>
<dbReference type="eggNOG" id="KOG1075">
    <property type="taxonomic scope" value="Eukaryota"/>
</dbReference>
<reference evidence="3" key="1">
    <citation type="submission" date="2025-08" db="UniProtKB">
        <authorList>
            <consortium name="RefSeq"/>
        </authorList>
    </citation>
    <scope>IDENTIFICATION</scope>
</reference>
<dbReference type="OMA" id="EETDCNV"/>
<accession>A0A1U8AYT7</accession>
<dbReference type="PANTHER" id="PTHR35753:SF2">
    <property type="entry name" value="PROTEIN MAINTENANCE OF PSII UNDER HIGH LIGHT 1"/>
    <property type="match status" value="1"/>
</dbReference>
<evidence type="ECO:0000256" key="1">
    <source>
        <dbReference type="SAM" id="MobiDB-lite"/>
    </source>
</evidence>
<dbReference type="GO" id="GO:0009535">
    <property type="term" value="C:chloroplast thylakoid membrane"/>
    <property type="evidence" value="ECO:0007669"/>
    <property type="project" value="InterPro"/>
</dbReference>
<gene>
    <name evidence="3" type="primary">LOC104607865</name>
</gene>
<evidence type="ECO:0000313" key="3">
    <source>
        <dbReference type="RefSeq" id="XP_010271924.1"/>
    </source>
</evidence>
<proteinExistence type="predicted"/>
<feature type="region of interest" description="Disordered" evidence="1">
    <location>
        <begin position="187"/>
        <end position="226"/>
    </location>
</feature>
<sequence>MASASQTMLSANTRAFPSHGFLKKLQKPGGSGISFRIRASSTTSSEESDCNVEECAPDKEVGKVSMEWLAGEKTKVVGTYPPRKRGWTGYVEKDTAGQTNIYSVEPAVYVAESAISSGNAGTSAEGAENTAAIAAGLALISIAAASSILLQVGKNQPQVQTTEYTGPSLSYYIDKFKPPEIIEASLPAKPESAPAIAESSTPDVPQVQVESNNQAETPSSSVSNMS</sequence>
<dbReference type="AlphaFoldDB" id="A0A1U8AYT7"/>
<dbReference type="KEGG" id="nnu:104607865"/>
<dbReference type="InterPro" id="IPR038936">
    <property type="entry name" value="MPH1"/>
</dbReference>
<dbReference type="InParanoid" id="A0A1U8AYT7"/>
<feature type="compositionally biased region" description="Polar residues" evidence="1">
    <location>
        <begin position="198"/>
        <end position="226"/>
    </location>
</feature>
<dbReference type="RefSeq" id="XP_010271924.1">
    <property type="nucleotide sequence ID" value="XM_010273622.2"/>
</dbReference>
<dbReference type="GeneID" id="104607865"/>